<dbReference type="GO" id="GO:0015627">
    <property type="term" value="C:type II protein secretion system complex"/>
    <property type="evidence" value="ECO:0007669"/>
    <property type="project" value="InterPro"/>
</dbReference>
<dbReference type="PANTHER" id="PTHR30093:SF47">
    <property type="entry name" value="TYPE IV PILUS NON-CORE MINOR PILIN PILE"/>
    <property type="match status" value="1"/>
</dbReference>
<dbReference type="AlphaFoldDB" id="A0A3B0YPP0"/>
<reference evidence="3" key="1">
    <citation type="submission" date="2018-06" db="EMBL/GenBank/DDBJ databases">
        <authorList>
            <person name="Zhirakovskaya E."/>
        </authorList>
    </citation>
    <scope>NUCLEOTIDE SEQUENCE</scope>
</reference>
<dbReference type="Gene3D" id="3.30.700.10">
    <property type="entry name" value="Glycoprotein, Type 4 Pilin"/>
    <property type="match status" value="1"/>
</dbReference>
<dbReference type="Pfam" id="PF07963">
    <property type="entry name" value="N_methyl"/>
    <property type="match status" value="1"/>
</dbReference>
<dbReference type="EMBL" id="UOFM01000171">
    <property type="protein sequence ID" value="VAW76309.1"/>
    <property type="molecule type" value="Genomic_DNA"/>
</dbReference>
<evidence type="ECO:0008006" key="4">
    <source>
        <dbReference type="Google" id="ProtNLM"/>
    </source>
</evidence>
<accession>A0A3B0YPP0</accession>
<dbReference type="InterPro" id="IPR045584">
    <property type="entry name" value="Pilin-like"/>
</dbReference>
<dbReference type="GO" id="GO:0043683">
    <property type="term" value="P:type IV pilus assembly"/>
    <property type="evidence" value="ECO:0007669"/>
    <property type="project" value="InterPro"/>
</dbReference>
<evidence type="ECO:0000256" key="2">
    <source>
        <dbReference type="SAM" id="Phobius"/>
    </source>
</evidence>
<keyword evidence="2" id="KW-0472">Membrane</keyword>
<proteinExistence type="predicted"/>
<dbReference type="InterPro" id="IPR031982">
    <property type="entry name" value="PilE-like"/>
</dbReference>
<gene>
    <name evidence="3" type="ORF">MNBD_GAMMA14-834</name>
</gene>
<dbReference type="PRINTS" id="PR00813">
    <property type="entry name" value="BCTERIALGSPG"/>
</dbReference>
<dbReference type="InterPro" id="IPR012902">
    <property type="entry name" value="N_methyl_site"/>
</dbReference>
<dbReference type="NCBIfam" id="TIGR02532">
    <property type="entry name" value="IV_pilin_GFxxxE"/>
    <property type="match status" value="1"/>
</dbReference>
<feature type="transmembrane region" description="Helical" evidence="2">
    <location>
        <begin position="12"/>
        <end position="32"/>
    </location>
</feature>
<evidence type="ECO:0000313" key="3">
    <source>
        <dbReference type="EMBL" id="VAW76309.1"/>
    </source>
</evidence>
<keyword evidence="2" id="KW-0812">Transmembrane</keyword>
<dbReference type="PANTHER" id="PTHR30093">
    <property type="entry name" value="GENERAL SECRETION PATHWAY PROTEIN G"/>
    <property type="match status" value="1"/>
</dbReference>
<sequence>MHDKGEKGFTLIELMIVVAIVGILAAIAYPSYQNQLHKTKRADCESALLSLTNAMERDYTQNGAYRDMVGLGLFSTQCPIDGNGPASYNLATAVANGGATYILTATPIASGPQAGDSCGNLTITQTGLKGASAGTVADCW</sequence>
<name>A0A3B0YPP0_9ZZZZ</name>
<dbReference type="SUPFAM" id="SSF54523">
    <property type="entry name" value="Pili subunits"/>
    <property type="match status" value="1"/>
</dbReference>
<protein>
    <recommendedName>
        <fullName evidence="4">Type IV pilus biogenesis protein PilE</fullName>
    </recommendedName>
</protein>
<dbReference type="GO" id="GO:0015628">
    <property type="term" value="P:protein secretion by the type II secretion system"/>
    <property type="evidence" value="ECO:0007669"/>
    <property type="project" value="InterPro"/>
</dbReference>
<dbReference type="InterPro" id="IPR000983">
    <property type="entry name" value="Bac_GSPG_pilin"/>
</dbReference>
<evidence type="ECO:0000256" key="1">
    <source>
        <dbReference type="ARBA" id="ARBA00022481"/>
    </source>
</evidence>
<dbReference type="PROSITE" id="PS00409">
    <property type="entry name" value="PROKAR_NTER_METHYL"/>
    <property type="match status" value="1"/>
</dbReference>
<keyword evidence="1" id="KW-0488">Methylation</keyword>
<organism evidence="3">
    <name type="scientific">hydrothermal vent metagenome</name>
    <dbReference type="NCBI Taxonomy" id="652676"/>
    <lineage>
        <taxon>unclassified sequences</taxon>
        <taxon>metagenomes</taxon>
        <taxon>ecological metagenomes</taxon>
    </lineage>
</organism>
<dbReference type="Pfam" id="PF16732">
    <property type="entry name" value="ComP_DUS"/>
    <property type="match status" value="1"/>
</dbReference>
<keyword evidence="2" id="KW-1133">Transmembrane helix</keyword>